<keyword evidence="2" id="KW-0808">Transferase</keyword>
<keyword evidence="1 4" id="KW-0489">Methyltransferase</keyword>
<evidence type="ECO:0000259" key="3">
    <source>
        <dbReference type="Pfam" id="PF00588"/>
    </source>
</evidence>
<accession>A0AAU7QSD9</accession>
<dbReference type="InterPro" id="IPR029028">
    <property type="entry name" value="Alpha/beta_knot_MTases"/>
</dbReference>
<reference evidence="4" key="1">
    <citation type="submission" date="2024-06" db="EMBL/GenBank/DDBJ databases">
        <title>Diversity, functionality, and evolutionary history of bacterial symbionts in false click beetles (Coleoptera, Throscidae).</title>
        <authorList>
            <person name="Wierz J.C."/>
            <person name="Malm H."/>
            <person name="Kaltenpoth M."/>
            <person name="Engl T."/>
        </authorList>
    </citation>
    <scope>NUCLEOTIDE SEQUENCE</scope>
    <source>
        <strain evidence="4">AspAUS03</strain>
    </source>
</reference>
<evidence type="ECO:0000313" key="4">
    <source>
        <dbReference type="EMBL" id="XBT18773.1"/>
    </source>
</evidence>
<feature type="domain" description="tRNA/rRNA methyltransferase SpoU type" evidence="3">
    <location>
        <begin position="98"/>
        <end position="241"/>
    </location>
</feature>
<dbReference type="Pfam" id="PF00588">
    <property type="entry name" value="SpoU_methylase"/>
    <property type="match status" value="1"/>
</dbReference>
<dbReference type="PANTHER" id="PTHR46429">
    <property type="entry name" value="23S RRNA (GUANOSINE-2'-O-)-METHYLTRANSFERASE RLMB"/>
    <property type="match status" value="1"/>
</dbReference>
<evidence type="ECO:0000256" key="2">
    <source>
        <dbReference type="ARBA" id="ARBA00022679"/>
    </source>
</evidence>
<name>A0AAU7QSD9_9FLAO</name>
<proteinExistence type="predicted"/>
<dbReference type="InterPro" id="IPR004441">
    <property type="entry name" value="rRNA_MeTrfase_TrmH"/>
</dbReference>
<dbReference type="InterPro" id="IPR029026">
    <property type="entry name" value="tRNA_m1G_MTases_N"/>
</dbReference>
<dbReference type="GO" id="GO:0032259">
    <property type="term" value="P:methylation"/>
    <property type="evidence" value="ECO:0007669"/>
    <property type="project" value="UniProtKB-KW"/>
</dbReference>
<dbReference type="SUPFAM" id="SSF75217">
    <property type="entry name" value="alpha/beta knot"/>
    <property type="match status" value="1"/>
</dbReference>
<evidence type="ECO:0000256" key="1">
    <source>
        <dbReference type="ARBA" id="ARBA00022603"/>
    </source>
</evidence>
<protein>
    <submittedName>
        <fullName evidence="4">TrmH family RNA methyltransferase</fullName>
    </submittedName>
</protein>
<sequence length="249" mass="29967">MLIFKKSTLIKNYFIVEGLKENKHYIYNFKIKYIFICKILLKNINKIIYLNKFKKKIIYIKKKIYNKIVYRKNKEGIFILYKKKIYNLKTINLFKNKILIILDNIEKPSNIGTIIRTLYGLNIKNLILINYKNNIYNNNIIRSSLGYILKIKIIITKIKQLLYFINKNKIKLYITNTKNKISYNLYKKKFKNKNIAIILGSEKNGISDKWKKYKIKYKNLNIPTININSLNVSIALSIIIYEIFRQNYY</sequence>
<dbReference type="PANTHER" id="PTHR46429:SF1">
    <property type="entry name" value="23S RRNA (GUANOSINE-2'-O-)-METHYLTRANSFERASE RLMB"/>
    <property type="match status" value="1"/>
</dbReference>
<dbReference type="AlphaFoldDB" id="A0AAU7QSD9"/>
<dbReference type="Gene3D" id="3.40.1280.10">
    <property type="match status" value="1"/>
</dbReference>
<dbReference type="GO" id="GO:0008173">
    <property type="term" value="F:RNA methyltransferase activity"/>
    <property type="evidence" value="ECO:0007669"/>
    <property type="project" value="InterPro"/>
</dbReference>
<dbReference type="GO" id="GO:0003723">
    <property type="term" value="F:RNA binding"/>
    <property type="evidence" value="ECO:0007669"/>
    <property type="project" value="InterPro"/>
</dbReference>
<gene>
    <name evidence="4" type="ORF">ABPD24_00435</name>
</gene>
<organism evidence="4">
    <name type="scientific">Candidatus Shikimatogenerans sp. AspAUS03</name>
    <dbReference type="NCBI Taxonomy" id="3158563"/>
    <lineage>
        <taxon>Bacteria</taxon>
        <taxon>Pseudomonadati</taxon>
        <taxon>Bacteroidota</taxon>
        <taxon>Flavobacteriia</taxon>
        <taxon>Flavobacteriales</taxon>
        <taxon>Candidatus Shikimatogenerans</taxon>
    </lineage>
</organism>
<dbReference type="InterPro" id="IPR001537">
    <property type="entry name" value="SpoU_MeTrfase"/>
</dbReference>
<dbReference type="EMBL" id="CP157897">
    <property type="protein sequence ID" value="XBT18773.1"/>
    <property type="molecule type" value="Genomic_DNA"/>
</dbReference>
<dbReference type="GO" id="GO:0005829">
    <property type="term" value="C:cytosol"/>
    <property type="evidence" value="ECO:0007669"/>
    <property type="project" value="TreeGrafter"/>
</dbReference>
<dbReference type="GO" id="GO:0006396">
    <property type="term" value="P:RNA processing"/>
    <property type="evidence" value="ECO:0007669"/>
    <property type="project" value="InterPro"/>
</dbReference>